<keyword evidence="1 2" id="KW-0732">Signal</keyword>
<evidence type="ECO:0000256" key="2">
    <source>
        <dbReference type="SAM" id="SignalP"/>
    </source>
</evidence>
<feature type="chain" id="PRO_5045294967" evidence="2">
    <location>
        <begin position="40"/>
        <end position="184"/>
    </location>
</feature>
<dbReference type="InterPro" id="IPR011250">
    <property type="entry name" value="OMP/PagP_B-barrel"/>
</dbReference>
<dbReference type="EMBL" id="JAMPLM010000005">
    <property type="protein sequence ID" value="MEP1058568.1"/>
    <property type="molecule type" value="Genomic_DNA"/>
</dbReference>
<dbReference type="PROSITE" id="PS00695">
    <property type="entry name" value="ENT_VIR_OMP_2"/>
    <property type="match status" value="1"/>
</dbReference>
<evidence type="ECO:0000313" key="5">
    <source>
        <dbReference type="Proteomes" id="UP001476950"/>
    </source>
</evidence>
<feature type="signal peptide" evidence="2">
    <location>
        <begin position="1"/>
        <end position="39"/>
    </location>
</feature>
<comment type="caution">
    <text evidence="4">The sequence shown here is derived from an EMBL/GenBank/DDBJ whole genome shotgun (WGS) entry which is preliminary data.</text>
</comment>
<proteinExistence type="predicted"/>
<dbReference type="Pfam" id="PF13505">
    <property type="entry name" value="OMP_b-brl"/>
    <property type="match status" value="1"/>
</dbReference>
<protein>
    <submittedName>
        <fullName evidence="4">Porin family protein</fullName>
    </submittedName>
</protein>
<name>A0ABV0KH49_9CYAN</name>
<dbReference type="InterPro" id="IPR000758">
    <property type="entry name" value="Enterovir_OMP"/>
</dbReference>
<organism evidence="4 5">
    <name type="scientific">Stenomitos frigidus AS-A4</name>
    <dbReference type="NCBI Taxonomy" id="2933935"/>
    <lineage>
        <taxon>Bacteria</taxon>
        <taxon>Bacillati</taxon>
        <taxon>Cyanobacteriota</taxon>
        <taxon>Cyanophyceae</taxon>
        <taxon>Leptolyngbyales</taxon>
        <taxon>Leptolyngbyaceae</taxon>
        <taxon>Stenomitos</taxon>
    </lineage>
</organism>
<keyword evidence="5" id="KW-1185">Reference proteome</keyword>
<evidence type="ECO:0000256" key="1">
    <source>
        <dbReference type="ARBA" id="ARBA00022729"/>
    </source>
</evidence>
<reference evidence="4 5" key="1">
    <citation type="submission" date="2022-04" db="EMBL/GenBank/DDBJ databases">
        <title>Positive selection, recombination, and allopatry shape intraspecific diversity of widespread and dominant cyanobacteria.</title>
        <authorList>
            <person name="Wei J."/>
            <person name="Shu W."/>
            <person name="Hu C."/>
        </authorList>
    </citation>
    <scope>NUCLEOTIDE SEQUENCE [LARGE SCALE GENOMIC DNA]</scope>
    <source>
        <strain evidence="4 5">AS-A4</strain>
    </source>
</reference>
<feature type="domain" description="Outer membrane protein beta-barrel" evidence="3">
    <location>
        <begin position="28"/>
        <end position="184"/>
    </location>
</feature>
<dbReference type="InterPro" id="IPR027385">
    <property type="entry name" value="Beta-barrel_OMP"/>
</dbReference>
<gene>
    <name evidence="4" type="ORF">NDI38_08965</name>
</gene>
<evidence type="ECO:0000313" key="4">
    <source>
        <dbReference type="EMBL" id="MEP1058568.1"/>
    </source>
</evidence>
<sequence length="184" mass="18618">MQRAQTFSTILRNALPARIIALAALAIAPAILSAGAASARPITFNDSYIGAGVSAGVTNGGQNGDAATLGGNIQGRFAVPNAPVSVRGAVLFSDESAAIMPLLTYDVPVSDNANIYAGAGYSFADKEGKPSPLGNKNAPVLTAGAEAGIGRNVVVYGDAKWGIDAYKNSPADALSFQAGVGYRF</sequence>
<dbReference type="Proteomes" id="UP001476950">
    <property type="component" value="Unassembled WGS sequence"/>
</dbReference>
<dbReference type="SUPFAM" id="SSF56925">
    <property type="entry name" value="OMPA-like"/>
    <property type="match status" value="1"/>
</dbReference>
<evidence type="ECO:0000259" key="3">
    <source>
        <dbReference type="Pfam" id="PF13505"/>
    </source>
</evidence>
<dbReference type="RefSeq" id="WP_190447900.1">
    <property type="nucleotide sequence ID" value="NZ_JAMPLM010000005.1"/>
</dbReference>
<accession>A0ABV0KH49</accession>